<feature type="transmembrane region" description="Helical" evidence="6">
    <location>
        <begin position="153"/>
        <end position="172"/>
    </location>
</feature>
<evidence type="ECO:0000256" key="4">
    <source>
        <dbReference type="ARBA" id="ARBA00022989"/>
    </source>
</evidence>
<dbReference type="InterPro" id="IPR001123">
    <property type="entry name" value="LeuE-type"/>
</dbReference>
<evidence type="ECO:0000256" key="5">
    <source>
        <dbReference type="ARBA" id="ARBA00023136"/>
    </source>
</evidence>
<dbReference type="PANTHER" id="PTHR30086:SF19">
    <property type="entry name" value="THREONINE EFFLUX PROTEIN"/>
    <property type="match status" value="1"/>
</dbReference>
<name>A0ABW8F3W2_9BURK</name>
<dbReference type="Proteomes" id="UP001617427">
    <property type="component" value="Unassembled WGS sequence"/>
</dbReference>
<evidence type="ECO:0000256" key="1">
    <source>
        <dbReference type="ARBA" id="ARBA00004651"/>
    </source>
</evidence>
<keyword evidence="2" id="KW-1003">Cell membrane</keyword>
<reference evidence="7 8" key="1">
    <citation type="submission" date="2024-10" db="EMBL/GenBank/DDBJ databases">
        <title>The Natural Products Discovery Center: Release of the First 8490 Sequenced Strains for Exploring Actinobacteria Biosynthetic Diversity.</title>
        <authorList>
            <person name="Kalkreuter E."/>
            <person name="Kautsar S.A."/>
            <person name="Yang D."/>
            <person name="Bader C.D."/>
            <person name="Teijaro C.N."/>
            <person name="Fluegel L."/>
            <person name="Davis C.M."/>
            <person name="Simpson J.R."/>
            <person name="Lauterbach L."/>
            <person name="Steele A.D."/>
            <person name="Gui C."/>
            <person name="Meng S."/>
            <person name="Li G."/>
            <person name="Viehrig K."/>
            <person name="Ye F."/>
            <person name="Su P."/>
            <person name="Kiefer A.F."/>
            <person name="Nichols A."/>
            <person name="Cepeda A.J."/>
            <person name="Yan W."/>
            <person name="Fan B."/>
            <person name="Jiang Y."/>
            <person name="Adhikari A."/>
            <person name="Zheng C.-J."/>
            <person name="Schuster L."/>
            <person name="Cowan T.M."/>
            <person name="Smanski M.J."/>
            <person name="Chevrette M.G."/>
            <person name="De Carvalho L.P.S."/>
            <person name="Shen B."/>
        </authorList>
    </citation>
    <scope>NUCLEOTIDE SEQUENCE [LARGE SCALE GENOMIC DNA]</scope>
    <source>
        <strain evidence="7 8">NPDC087045</strain>
    </source>
</reference>
<proteinExistence type="predicted"/>
<feature type="transmembrane region" description="Helical" evidence="6">
    <location>
        <begin position="41"/>
        <end position="65"/>
    </location>
</feature>
<keyword evidence="3 6" id="KW-0812">Transmembrane</keyword>
<accession>A0ABW8F3W2</accession>
<keyword evidence="4 6" id="KW-1133">Transmembrane helix</keyword>
<feature type="transmembrane region" description="Helical" evidence="6">
    <location>
        <begin position="130"/>
        <end position="147"/>
    </location>
</feature>
<evidence type="ECO:0000256" key="2">
    <source>
        <dbReference type="ARBA" id="ARBA00022475"/>
    </source>
</evidence>
<evidence type="ECO:0000256" key="6">
    <source>
        <dbReference type="SAM" id="Phobius"/>
    </source>
</evidence>
<keyword evidence="8" id="KW-1185">Reference proteome</keyword>
<organism evidence="7 8">
    <name type="scientific">Herbaspirillum chlorophenolicum</name>
    <dbReference type="NCBI Taxonomy" id="211589"/>
    <lineage>
        <taxon>Bacteria</taxon>
        <taxon>Pseudomonadati</taxon>
        <taxon>Pseudomonadota</taxon>
        <taxon>Betaproteobacteria</taxon>
        <taxon>Burkholderiales</taxon>
        <taxon>Oxalobacteraceae</taxon>
        <taxon>Herbaspirillum</taxon>
    </lineage>
</organism>
<keyword evidence="5 6" id="KW-0472">Membrane</keyword>
<dbReference type="Pfam" id="PF01810">
    <property type="entry name" value="LysE"/>
    <property type="match status" value="1"/>
</dbReference>
<feature type="transmembrane region" description="Helical" evidence="6">
    <location>
        <begin position="71"/>
        <end position="88"/>
    </location>
</feature>
<feature type="transmembrane region" description="Helical" evidence="6">
    <location>
        <begin position="6"/>
        <end position="29"/>
    </location>
</feature>
<sequence length="206" mass="21828">MIDWSAVLAVFSVYITGVIIPGPNFVAVLHKAASSTRSAALAMVAGIVLVNLFWATCAILGVGIVFATFPWVALIVKVLGAAYLLWFGSRLISKASEKQPGAAAEMAQTDDLKSSFIQGFLTNIVNPKSMAFFAAVFASAAPAHVSWPTFAAMLGVVLVVAGSWYSFLALVMSHGGVAARYRKSAVMVDRLCGSLIVFLGIRQLIR</sequence>
<comment type="caution">
    <text evidence="7">The sequence shown here is derived from an EMBL/GenBank/DDBJ whole genome shotgun (WGS) entry which is preliminary data.</text>
</comment>
<protein>
    <submittedName>
        <fullName evidence="7">LysE family translocator</fullName>
    </submittedName>
</protein>
<dbReference type="PANTHER" id="PTHR30086">
    <property type="entry name" value="ARGININE EXPORTER PROTEIN ARGO"/>
    <property type="match status" value="1"/>
</dbReference>
<evidence type="ECO:0000313" key="7">
    <source>
        <dbReference type="EMBL" id="MFJ3047980.1"/>
    </source>
</evidence>
<gene>
    <name evidence="7" type="ORF">ACIPEN_19290</name>
</gene>
<evidence type="ECO:0000313" key="8">
    <source>
        <dbReference type="Proteomes" id="UP001617427"/>
    </source>
</evidence>
<dbReference type="EMBL" id="JBIUZV010000014">
    <property type="protein sequence ID" value="MFJ3047980.1"/>
    <property type="molecule type" value="Genomic_DNA"/>
</dbReference>
<comment type="subcellular location">
    <subcellularLocation>
        <location evidence="1">Cell membrane</location>
        <topology evidence="1">Multi-pass membrane protein</topology>
    </subcellularLocation>
</comment>
<dbReference type="RefSeq" id="WP_402702901.1">
    <property type="nucleotide sequence ID" value="NZ_JBIUZV010000014.1"/>
</dbReference>
<evidence type="ECO:0000256" key="3">
    <source>
        <dbReference type="ARBA" id="ARBA00022692"/>
    </source>
</evidence>